<keyword evidence="1" id="KW-0175">Coiled coil</keyword>
<organism evidence="2 3">
    <name type="scientific">Microcystis aeruginosa BLCC-F108</name>
    <dbReference type="NCBI Taxonomy" id="2755317"/>
    <lineage>
        <taxon>Bacteria</taxon>
        <taxon>Bacillati</taxon>
        <taxon>Cyanobacteriota</taxon>
        <taxon>Cyanophyceae</taxon>
        <taxon>Oscillatoriophycideae</taxon>
        <taxon>Chroococcales</taxon>
        <taxon>Microcystaceae</taxon>
        <taxon>Microcystis</taxon>
    </lineage>
</organism>
<dbReference type="RefSeq" id="WP_185237603.1">
    <property type="nucleotide sequence ID" value="NZ_JACEGB010000280.1"/>
</dbReference>
<comment type="caution">
    <text evidence="2">The sequence shown here is derived from an EMBL/GenBank/DDBJ whole genome shotgun (WGS) entry which is preliminary data.</text>
</comment>
<dbReference type="EMBL" id="JACEGB010000280">
    <property type="protein sequence ID" value="MBC1192058.1"/>
    <property type="molecule type" value="Genomic_DNA"/>
</dbReference>
<feature type="coiled-coil region" evidence="1">
    <location>
        <begin position="6"/>
        <end position="55"/>
    </location>
</feature>
<sequence>MSPQELQQIELDIQDLREQLTGLRSALAKSRPEDKAMFKQLIRDKRKEIHNFEQEKWEIIAGMVANWRIPDDEAQQIVTETVIEVQAVSGQTHDVPSTEILELLQKILTKLNEPGKPAAAKLKAAFSMLPPFVSVSYEAELDTEITFQRYLPTFSNWIREARDRLKK</sequence>
<evidence type="ECO:0000313" key="3">
    <source>
        <dbReference type="Proteomes" id="UP000551499"/>
    </source>
</evidence>
<evidence type="ECO:0000313" key="2">
    <source>
        <dbReference type="EMBL" id="MBC1192058.1"/>
    </source>
</evidence>
<accession>A0A841UPA0</accession>
<evidence type="ECO:0000256" key="1">
    <source>
        <dbReference type="SAM" id="Coils"/>
    </source>
</evidence>
<dbReference type="AlphaFoldDB" id="A0A841UPA0"/>
<name>A0A841UPA0_MICAE</name>
<proteinExistence type="predicted"/>
<dbReference type="Proteomes" id="UP000551499">
    <property type="component" value="Unassembled WGS sequence"/>
</dbReference>
<protein>
    <submittedName>
        <fullName evidence="2">Uncharacterized protein</fullName>
    </submittedName>
</protein>
<gene>
    <name evidence="2" type="ORF">H0902_15085</name>
</gene>
<reference evidence="2 3" key="1">
    <citation type="submission" date="2020-07" db="EMBL/GenBank/DDBJ databases">
        <title>Genomes of two Microcystis aeruginosa (Cyanobacteria) strains from Florida (USA) with disparate toxicogenic potential.</title>
        <authorList>
            <person name="Lefler F.W."/>
            <person name="Barbosa M."/>
            <person name="Berthold D.E."/>
            <person name="Laughinghouse H.D. IV."/>
        </authorList>
    </citation>
    <scope>NUCLEOTIDE SEQUENCE [LARGE SCALE GENOMIC DNA]</scope>
    <source>
        <strain evidence="2 3">BLCCF108</strain>
    </source>
</reference>